<protein>
    <submittedName>
        <fullName evidence="1">Uncharacterized protein</fullName>
    </submittedName>
</protein>
<proteinExistence type="predicted"/>
<accession>A0A368G682</accession>
<organism evidence="1 2">
    <name type="scientific">Ancylostoma caninum</name>
    <name type="common">Dog hookworm</name>
    <dbReference type="NCBI Taxonomy" id="29170"/>
    <lineage>
        <taxon>Eukaryota</taxon>
        <taxon>Metazoa</taxon>
        <taxon>Ecdysozoa</taxon>
        <taxon>Nematoda</taxon>
        <taxon>Chromadorea</taxon>
        <taxon>Rhabditida</taxon>
        <taxon>Rhabditina</taxon>
        <taxon>Rhabditomorpha</taxon>
        <taxon>Strongyloidea</taxon>
        <taxon>Ancylostomatidae</taxon>
        <taxon>Ancylostomatinae</taxon>
        <taxon>Ancylostoma</taxon>
    </lineage>
</organism>
<comment type="caution">
    <text evidence="1">The sequence shown here is derived from an EMBL/GenBank/DDBJ whole genome shotgun (WGS) entry which is preliminary data.</text>
</comment>
<sequence>MEDNDENYKSGFRKDMLNKHPVSYKRIGVLAGMLAVHGCFFQGNGSVEKGMARIFENTESGLLTLTEQHG</sequence>
<evidence type="ECO:0000313" key="2">
    <source>
        <dbReference type="Proteomes" id="UP000252519"/>
    </source>
</evidence>
<name>A0A368G682_ANCCA</name>
<reference evidence="1 2" key="1">
    <citation type="submission" date="2014-10" db="EMBL/GenBank/DDBJ databases">
        <title>Draft genome of the hookworm Ancylostoma caninum.</title>
        <authorList>
            <person name="Mitreva M."/>
        </authorList>
    </citation>
    <scope>NUCLEOTIDE SEQUENCE [LARGE SCALE GENOMIC DNA]</scope>
    <source>
        <strain evidence="1 2">Baltimore</strain>
    </source>
</reference>
<evidence type="ECO:0000313" key="1">
    <source>
        <dbReference type="EMBL" id="RCN38540.1"/>
    </source>
</evidence>
<dbReference type="EMBL" id="JOJR01000392">
    <property type="protein sequence ID" value="RCN38540.1"/>
    <property type="molecule type" value="Genomic_DNA"/>
</dbReference>
<dbReference type="Proteomes" id="UP000252519">
    <property type="component" value="Unassembled WGS sequence"/>
</dbReference>
<gene>
    <name evidence="1" type="ORF">ANCCAN_15547</name>
</gene>
<dbReference type="AlphaFoldDB" id="A0A368G682"/>
<keyword evidence="2" id="KW-1185">Reference proteome</keyword>